<dbReference type="InterPro" id="IPR056179">
    <property type="entry name" value="DHQS_C"/>
</dbReference>
<dbReference type="PANTHER" id="PTHR33563:SF1">
    <property type="entry name" value="3-DEHYDROQUINATE SYNTHASE"/>
    <property type="match status" value="1"/>
</dbReference>
<feature type="compositionally biased region" description="Low complexity" evidence="3">
    <location>
        <begin position="481"/>
        <end position="496"/>
    </location>
</feature>
<keyword evidence="7" id="KW-1185">Reference proteome</keyword>
<feature type="domain" description="3-dehydroquinate synthase N-terminal" evidence="4">
    <location>
        <begin position="53"/>
        <end position="221"/>
    </location>
</feature>
<feature type="region of interest" description="Disordered" evidence="3">
    <location>
        <begin position="453"/>
        <end position="498"/>
    </location>
</feature>
<keyword evidence="2" id="KW-0057">Aromatic amino acid biosynthesis</keyword>
<proteinExistence type="predicted"/>
<evidence type="ECO:0000256" key="3">
    <source>
        <dbReference type="SAM" id="MobiDB-lite"/>
    </source>
</evidence>
<name>A0ABQ7GT15_DUNSA</name>
<feature type="domain" description="3-dehydroquinate synthase C-terminal" evidence="5">
    <location>
        <begin position="238"/>
        <end position="377"/>
    </location>
</feature>
<reference evidence="6" key="1">
    <citation type="submission" date="2017-08" db="EMBL/GenBank/DDBJ databases">
        <authorList>
            <person name="Polle J.E."/>
            <person name="Barry K."/>
            <person name="Cushman J."/>
            <person name="Schmutz J."/>
            <person name="Tran D."/>
            <person name="Hathwaick L.T."/>
            <person name="Yim W.C."/>
            <person name="Jenkins J."/>
            <person name="Mckie-Krisberg Z.M."/>
            <person name="Prochnik S."/>
            <person name="Lindquist E."/>
            <person name="Dockter R.B."/>
            <person name="Adam C."/>
            <person name="Molina H."/>
            <person name="Bunkerborg J."/>
            <person name="Jin E."/>
            <person name="Buchheim M."/>
            <person name="Magnuson J."/>
        </authorList>
    </citation>
    <scope>NUCLEOTIDE SEQUENCE</scope>
    <source>
        <strain evidence="6">CCAP 19/18</strain>
    </source>
</reference>
<dbReference type="EMBL" id="MU069605">
    <property type="protein sequence ID" value="KAF5837718.1"/>
    <property type="molecule type" value="Genomic_DNA"/>
</dbReference>
<feature type="region of interest" description="Disordered" evidence="3">
    <location>
        <begin position="373"/>
        <end position="434"/>
    </location>
</feature>
<dbReference type="Proteomes" id="UP000815325">
    <property type="component" value="Unassembled WGS sequence"/>
</dbReference>
<accession>A0ABQ7GT15</accession>
<dbReference type="InterPro" id="IPR002812">
    <property type="entry name" value="DHQS"/>
</dbReference>
<keyword evidence="1" id="KW-0028">Amino-acid biosynthesis</keyword>
<comment type="caution">
    <text evidence="6">The sequence shown here is derived from an EMBL/GenBank/DDBJ whole genome shotgun (WGS) entry which is preliminary data.</text>
</comment>
<evidence type="ECO:0000259" key="5">
    <source>
        <dbReference type="Pfam" id="PF26558"/>
    </source>
</evidence>
<evidence type="ECO:0000256" key="2">
    <source>
        <dbReference type="ARBA" id="ARBA00023141"/>
    </source>
</evidence>
<protein>
    <submittedName>
        <fullName evidence="6">3-dehydroquinate synthase-domain-containing protein</fullName>
    </submittedName>
</protein>
<sequence length="536" mass="56306">MRGCPSSCPSAGRPLALNSSKARLGFSRPCKQLQRNFSMRCCCSSQGSRSSSKELWVQTSNKATLTSAMECGISTFVFSEQQRSLDAEWAKLGRFKALFTSADNVVDGEENREVAKIHAMAGPDDLRRLERALLGQAGKRVDLGGLGAIAIMDASDWKVIPAENLVALAQVSTERAPGVRLFATADTAQEAEVMLGALEMGVQGVLLRTDNAAEVRALAKAVEAMQLASTPPLNLERATVTQVTPTGMGERVCVDLANMLVPGEGMLVGSFARGLLLVHSECEESEYIASRPFRCNAGAVHQYVASTVDRTAYLSELRSGQQVLVCNPSGRVRTALVGRSKLETRPMVMVGVRTGDGTCLSVMLQNAETVKLVGPSSPAAQEGSGSSTGLTASMPGRSSANASSAADITNSLSRQGAGGGGSESREGASSAVNDCGVGNRADKVQGMGCSNSIASAQKQSGPDRTEFPDGSRDEAGQSTRMANADSMSSSGSNGDSKTWRTLSVSALQPGDEVLVFRPKSAARHMGHAINEFIQEQ</sequence>
<gene>
    <name evidence="6" type="ORF">DUNSADRAFT_3973</name>
</gene>
<organism evidence="6 7">
    <name type="scientific">Dunaliella salina</name>
    <name type="common">Green alga</name>
    <name type="synonym">Protococcus salinus</name>
    <dbReference type="NCBI Taxonomy" id="3046"/>
    <lineage>
        <taxon>Eukaryota</taxon>
        <taxon>Viridiplantae</taxon>
        <taxon>Chlorophyta</taxon>
        <taxon>core chlorophytes</taxon>
        <taxon>Chlorophyceae</taxon>
        <taxon>CS clade</taxon>
        <taxon>Chlamydomonadales</taxon>
        <taxon>Dunaliellaceae</taxon>
        <taxon>Dunaliella</taxon>
    </lineage>
</organism>
<dbReference type="Pfam" id="PF26558">
    <property type="entry name" value="DHQS_2nd"/>
    <property type="match status" value="1"/>
</dbReference>
<feature type="compositionally biased region" description="Polar residues" evidence="3">
    <location>
        <begin position="383"/>
        <end position="410"/>
    </location>
</feature>
<evidence type="ECO:0000259" key="4">
    <source>
        <dbReference type="Pfam" id="PF01959"/>
    </source>
</evidence>
<dbReference type="PANTHER" id="PTHR33563">
    <property type="match status" value="1"/>
</dbReference>
<evidence type="ECO:0000313" key="7">
    <source>
        <dbReference type="Proteomes" id="UP000815325"/>
    </source>
</evidence>
<feature type="compositionally biased region" description="Basic and acidic residues" evidence="3">
    <location>
        <begin position="461"/>
        <end position="475"/>
    </location>
</feature>
<evidence type="ECO:0000256" key="1">
    <source>
        <dbReference type="ARBA" id="ARBA00022605"/>
    </source>
</evidence>
<dbReference type="Pfam" id="PF01959">
    <property type="entry name" value="DHQS"/>
    <property type="match status" value="1"/>
</dbReference>
<dbReference type="InterPro" id="IPR030960">
    <property type="entry name" value="DHQS/DOIS_N"/>
</dbReference>
<evidence type="ECO:0000313" key="6">
    <source>
        <dbReference type="EMBL" id="KAF5837718.1"/>
    </source>
</evidence>